<dbReference type="OrthoDB" id="6375174at2759"/>
<sequence length="153" mass="16950">MKLENSHDTDDMCKTIEVASVVVVDHLSPSKALVAAGDELDRDGEELFTPPLNFAMVDNGIFRSGFPDTANFAFLQTLGLRSIIYLCPETYPEANNEFLKSNGIKLFQFGIEGYKVEMLSCYIQFSLSISELGLIGELKIRLNCHFFNGIGGN</sequence>
<comment type="caution">
    <text evidence="2">The sequence shown here is derived from an EMBL/GenBank/DDBJ whole genome shotgun (WGS) entry which is preliminary data.</text>
</comment>
<dbReference type="EMBL" id="QGNW01002201">
    <property type="protein sequence ID" value="RVW23263.1"/>
    <property type="molecule type" value="Genomic_DNA"/>
</dbReference>
<dbReference type="Pfam" id="PF03162">
    <property type="entry name" value="Y_phosphatase2"/>
    <property type="match status" value="1"/>
</dbReference>
<dbReference type="Gene3D" id="3.90.190.10">
    <property type="entry name" value="Protein tyrosine phosphatase superfamily"/>
    <property type="match status" value="1"/>
</dbReference>
<gene>
    <name evidence="2" type="primary">VvCHDh001057_4</name>
    <name evidence="2" type="ORF">CK203_093449</name>
</gene>
<dbReference type="PANTHER" id="PTHR31126">
    <property type="entry name" value="TYROSINE-PROTEIN PHOSPHATASE"/>
    <property type="match status" value="1"/>
</dbReference>
<dbReference type="PANTHER" id="PTHR31126:SF48">
    <property type="entry name" value="INOSITOL PHOSPHATASE SIW14"/>
    <property type="match status" value="1"/>
</dbReference>
<evidence type="ECO:0000313" key="3">
    <source>
        <dbReference type="Proteomes" id="UP000288805"/>
    </source>
</evidence>
<accession>A0A438CJ67</accession>
<dbReference type="Proteomes" id="UP000288805">
    <property type="component" value="Unassembled WGS sequence"/>
</dbReference>
<organism evidence="2 3">
    <name type="scientific">Vitis vinifera</name>
    <name type="common">Grape</name>
    <dbReference type="NCBI Taxonomy" id="29760"/>
    <lineage>
        <taxon>Eukaryota</taxon>
        <taxon>Viridiplantae</taxon>
        <taxon>Streptophyta</taxon>
        <taxon>Embryophyta</taxon>
        <taxon>Tracheophyta</taxon>
        <taxon>Spermatophyta</taxon>
        <taxon>Magnoliopsida</taxon>
        <taxon>eudicotyledons</taxon>
        <taxon>Gunneridae</taxon>
        <taxon>Pentapetalae</taxon>
        <taxon>rosids</taxon>
        <taxon>Vitales</taxon>
        <taxon>Vitaceae</taxon>
        <taxon>Viteae</taxon>
        <taxon>Vitis</taxon>
    </lineage>
</organism>
<dbReference type="InterPro" id="IPR020428">
    <property type="entry name" value="PFA-DSPs"/>
</dbReference>
<dbReference type="AlphaFoldDB" id="A0A438CJ67"/>
<reference evidence="2 3" key="1">
    <citation type="journal article" date="2018" name="PLoS Genet.">
        <title>Population sequencing reveals clonal diversity and ancestral inbreeding in the grapevine cultivar Chardonnay.</title>
        <authorList>
            <person name="Roach M.J."/>
            <person name="Johnson D.L."/>
            <person name="Bohlmann J."/>
            <person name="van Vuuren H.J."/>
            <person name="Jones S.J."/>
            <person name="Pretorius I.S."/>
            <person name="Schmidt S.A."/>
            <person name="Borneman A.R."/>
        </authorList>
    </citation>
    <scope>NUCLEOTIDE SEQUENCE [LARGE SCALE GENOMIC DNA]</scope>
    <source>
        <strain evidence="3">cv. Chardonnay</strain>
        <tissue evidence="2">Leaf</tissue>
    </source>
</reference>
<proteinExistence type="predicted"/>
<name>A0A438CJ67_VITVI</name>
<dbReference type="GO" id="GO:0016791">
    <property type="term" value="F:phosphatase activity"/>
    <property type="evidence" value="ECO:0007669"/>
    <property type="project" value="InterPro"/>
</dbReference>
<dbReference type="SUPFAM" id="SSF52799">
    <property type="entry name" value="(Phosphotyrosine protein) phosphatases II"/>
    <property type="match status" value="1"/>
</dbReference>
<evidence type="ECO:0000256" key="1">
    <source>
        <dbReference type="ARBA" id="ARBA00022801"/>
    </source>
</evidence>
<dbReference type="InterPro" id="IPR004861">
    <property type="entry name" value="Siw14-like"/>
</dbReference>
<dbReference type="InterPro" id="IPR029021">
    <property type="entry name" value="Prot-tyrosine_phosphatase-like"/>
</dbReference>
<keyword evidence="1" id="KW-0378">Hydrolase</keyword>
<dbReference type="PRINTS" id="PR01911">
    <property type="entry name" value="PFDSPHPHTASE"/>
</dbReference>
<protein>
    <submittedName>
        <fullName evidence="2">Putative tyrosine-protein phosphatase</fullName>
    </submittedName>
</protein>
<evidence type="ECO:0000313" key="2">
    <source>
        <dbReference type="EMBL" id="RVW23263.1"/>
    </source>
</evidence>